<keyword evidence="4" id="KW-1185">Reference proteome</keyword>
<protein>
    <recommendedName>
        <fullName evidence="5">Lipoprotein</fullName>
    </recommendedName>
</protein>
<dbReference type="Proteomes" id="UP000322887">
    <property type="component" value="Chromosome"/>
</dbReference>
<reference evidence="3 4" key="1">
    <citation type="submission" date="2019-08" db="EMBL/GenBank/DDBJ databases">
        <title>Deep-cultivation of Planctomycetes and their phenomic and genomic characterization uncovers novel biology.</title>
        <authorList>
            <person name="Wiegand S."/>
            <person name="Jogler M."/>
            <person name="Boedeker C."/>
            <person name="Pinto D."/>
            <person name="Vollmers J."/>
            <person name="Rivas-Marin E."/>
            <person name="Kohn T."/>
            <person name="Peeters S.H."/>
            <person name="Heuer A."/>
            <person name="Rast P."/>
            <person name="Oberbeckmann S."/>
            <person name="Bunk B."/>
            <person name="Jeske O."/>
            <person name="Meyerdierks A."/>
            <person name="Storesund J.E."/>
            <person name="Kallscheuer N."/>
            <person name="Luecker S."/>
            <person name="Lage O.M."/>
            <person name="Pohl T."/>
            <person name="Merkel B.J."/>
            <person name="Hornburger P."/>
            <person name="Mueller R.-W."/>
            <person name="Bruemmer F."/>
            <person name="Labrenz M."/>
            <person name="Spormann A.M."/>
            <person name="Op den Camp H."/>
            <person name="Overmann J."/>
            <person name="Amann R."/>
            <person name="Jetten M.S.M."/>
            <person name="Mascher T."/>
            <person name="Medema M.H."/>
            <person name="Devos D.P."/>
            <person name="Kaster A.-K."/>
            <person name="Ovreas L."/>
            <person name="Rohde M."/>
            <person name="Galperin M.Y."/>
            <person name="Jogler C."/>
        </authorList>
    </citation>
    <scope>NUCLEOTIDE SEQUENCE [LARGE SCALE GENOMIC DNA]</scope>
    <source>
        <strain evidence="3 4">DSM 8797</strain>
    </source>
</reference>
<dbReference type="EMBL" id="CP042910">
    <property type="protein sequence ID" value="QEG14295.1"/>
    <property type="molecule type" value="Genomic_DNA"/>
</dbReference>
<evidence type="ECO:0008006" key="5">
    <source>
        <dbReference type="Google" id="ProtNLM"/>
    </source>
</evidence>
<name>A0ABX5YF21_9PLAN</name>
<proteinExistence type="predicted"/>
<dbReference type="PROSITE" id="PS51257">
    <property type="entry name" value="PROKAR_LIPOPROTEIN"/>
    <property type="match status" value="1"/>
</dbReference>
<evidence type="ECO:0000313" key="4">
    <source>
        <dbReference type="Proteomes" id="UP000322887"/>
    </source>
</evidence>
<gene>
    <name evidence="3" type="ORF">GmarT_01280</name>
</gene>
<organism evidence="3 4">
    <name type="scientific">Gimesia maris</name>
    <dbReference type="NCBI Taxonomy" id="122"/>
    <lineage>
        <taxon>Bacteria</taxon>
        <taxon>Pseudomonadati</taxon>
        <taxon>Planctomycetota</taxon>
        <taxon>Planctomycetia</taxon>
        <taxon>Planctomycetales</taxon>
        <taxon>Planctomycetaceae</taxon>
        <taxon>Gimesia</taxon>
    </lineage>
</organism>
<evidence type="ECO:0000256" key="2">
    <source>
        <dbReference type="SAM" id="SignalP"/>
    </source>
</evidence>
<evidence type="ECO:0000256" key="1">
    <source>
        <dbReference type="SAM" id="MobiDB-lite"/>
    </source>
</evidence>
<feature type="chain" id="PRO_5045815559" description="Lipoprotein" evidence="2">
    <location>
        <begin position="31"/>
        <end position="346"/>
    </location>
</feature>
<feature type="region of interest" description="Disordered" evidence="1">
    <location>
        <begin position="285"/>
        <end position="346"/>
    </location>
</feature>
<feature type="compositionally biased region" description="Polar residues" evidence="1">
    <location>
        <begin position="329"/>
        <end position="346"/>
    </location>
</feature>
<feature type="compositionally biased region" description="Polar residues" evidence="1">
    <location>
        <begin position="291"/>
        <end position="318"/>
    </location>
</feature>
<dbReference type="RefSeq" id="WP_149302379.1">
    <property type="nucleotide sequence ID" value="NZ_CP042910.1"/>
</dbReference>
<evidence type="ECO:0000313" key="3">
    <source>
        <dbReference type="EMBL" id="QEG14295.1"/>
    </source>
</evidence>
<feature type="signal peptide" evidence="2">
    <location>
        <begin position="1"/>
        <end position="30"/>
    </location>
</feature>
<accession>A0ABX5YF21</accession>
<dbReference type="GeneID" id="98644831"/>
<sequence length="346" mass="38555">MSFLQRKYAQKTMWLLLGFCLLCSTMTGCATTPYVYQPALIQSPEPLLAEGEPQIARGKRRPVIDGIGWVVGIPGKVLLWDRRIDNHKISPETEATIAAYLEKNGLEQVKVRINEYDPVGEWKRLRKNKAVGWGWRYTAGTLTALSYTLLPGRIIGGDNYNPFTNTISLYSDHPAVALHEGGHAKDFGTRKYKGTYAVAGALPIISLWPEAIATNDALGYLRAEEDYELEEEAYQVLYPAYATYIAGAATPFLPYGDLAVKAGTVIPGHLAGRWKAREVKQEQLARHARSELQQVSATQTEPKPNQMDENSQQIQQAHFEQAARPDGQVMQTDNSVKQMQFNQAGE</sequence>
<keyword evidence="2" id="KW-0732">Signal</keyword>